<dbReference type="EMBL" id="LT963395">
    <property type="protein sequence ID" value="SOS14139.1"/>
    <property type="molecule type" value="Genomic_DNA"/>
</dbReference>
<dbReference type="GO" id="GO:0016747">
    <property type="term" value="F:acyltransferase activity, transferring groups other than amino-acyl groups"/>
    <property type="evidence" value="ECO:0007669"/>
    <property type="project" value="InterPro"/>
</dbReference>
<organism evidence="4 5">
    <name type="scientific">Pseudomonas cerasi</name>
    <dbReference type="NCBI Taxonomy" id="1583341"/>
    <lineage>
        <taxon>Bacteria</taxon>
        <taxon>Pseudomonadati</taxon>
        <taxon>Pseudomonadota</taxon>
        <taxon>Gammaproteobacteria</taxon>
        <taxon>Pseudomonadales</taxon>
        <taxon>Pseudomonadaceae</taxon>
        <taxon>Pseudomonas</taxon>
    </lineage>
</organism>
<evidence type="ECO:0000313" key="5">
    <source>
        <dbReference type="Proteomes" id="UP000239025"/>
    </source>
</evidence>
<dbReference type="PROSITE" id="PS51186">
    <property type="entry name" value="GNAT"/>
    <property type="match status" value="1"/>
</dbReference>
<dbReference type="InterPro" id="IPR000182">
    <property type="entry name" value="GNAT_dom"/>
</dbReference>
<dbReference type="Proteomes" id="UP000239025">
    <property type="component" value="Chromosome 1"/>
</dbReference>
<dbReference type="Gene3D" id="3.40.630.30">
    <property type="match status" value="1"/>
</dbReference>
<accession>A0A193SHP0</accession>
<dbReference type="InterPro" id="IPR050832">
    <property type="entry name" value="Bact_Acetyltransf"/>
</dbReference>
<dbReference type="AlphaFoldDB" id="A0A193SHP0"/>
<evidence type="ECO:0000256" key="1">
    <source>
        <dbReference type="ARBA" id="ARBA00022679"/>
    </source>
</evidence>
<dbReference type="InterPro" id="IPR016181">
    <property type="entry name" value="Acyl_CoA_acyltransferase"/>
</dbReference>
<proteinExistence type="predicted"/>
<dbReference type="CDD" id="cd04301">
    <property type="entry name" value="NAT_SF"/>
    <property type="match status" value="1"/>
</dbReference>
<reference evidence="5" key="1">
    <citation type="submission" date="2017-11" db="EMBL/GenBank/DDBJ databases">
        <authorList>
            <person name="Blom J."/>
        </authorList>
    </citation>
    <scope>NUCLEOTIDE SEQUENCE [LARGE SCALE GENOMIC DNA]</scope>
</reference>
<dbReference type="Pfam" id="PF00583">
    <property type="entry name" value="Acetyltransf_1"/>
    <property type="match status" value="1"/>
</dbReference>
<gene>
    <name evidence="4" type="ORF">PL963_00125</name>
</gene>
<feature type="domain" description="N-acetyltransferase" evidence="3">
    <location>
        <begin position="32"/>
        <end position="181"/>
    </location>
</feature>
<keyword evidence="5" id="KW-1185">Reference proteome</keyword>
<sequence length="182" mass="20006">MDRPTAGPFGIGTISRLFGDLFHSPGQCMSQVEIRHITHLPPQILALEKEAVGEGFRFVTRLIAEWHSGANRFDAPGECFMAAYLNQQLIGIGGLSVDPYVKTNTARLRRVYVSASSRGHHVGRTLVKALVAHAALRFKNVRLTTDTSAGDAFYLECGFLRIDHDDATHSMCLSPIARTIDV</sequence>
<protein>
    <submittedName>
        <fullName evidence="4">GNAT family acetyltransferase</fullName>
    </submittedName>
</protein>
<keyword evidence="1 4" id="KW-0808">Transferase</keyword>
<name>A0A193SHP0_9PSED</name>
<dbReference type="PANTHER" id="PTHR43877">
    <property type="entry name" value="AMINOALKYLPHOSPHONATE N-ACETYLTRANSFERASE-RELATED-RELATED"/>
    <property type="match status" value="1"/>
</dbReference>
<keyword evidence="2" id="KW-0012">Acyltransferase</keyword>
<evidence type="ECO:0000313" key="4">
    <source>
        <dbReference type="EMBL" id="SOS14139.1"/>
    </source>
</evidence>
<dbReference type="SUPFAM" id="SSF55729">
    <property type="entry name" value="Acyl-CoA N-acyltransferases (Nat)"/>
    <property type="match status" value="1"/>
</dbReference>
<evidence type="ECO:0000256" key="2">
    <source>
        <dbReference type="ARBA" id="ARBA00023315"/>
    </source>
</evidence>
<evidence type="ECO:0000259" key="3">
    <source>
        <dbReference type="PROSITE" id="PS51186"/>
    </source>
</evidence>